<keyword evidence="1" id="KW-0732">Signal</keyword>
<name>A0AAW9QE65_9BURK</name>
<reference evidence="2 3" key="1">
    <citation type="submission" date="2024-02" db="EMBL/GenBank/DDBJ databases">
        <title>Genome sequence of Aquincola sp. MAHUQ-54.</title>
        <authorList>
            <person name="Huq M.A."/>
        </authorList>
    </citation>
    <scope>NUCLEOTIDE SEQUENCE [LARGE SCALE GENOMIC DNA]</scope>
    <source>
        <strain evidence="2 3">MAHUQ-54</strain>
    </source>
</reference>
<protein>
    <recommendedName>
        <fullName evidence="4">Lipoprotein</fullName>
    </recommendedName>
</protein>
<sequence length="355" mass="37612">MTTVDLSLVFRPCLRLCAAAALAAMVSACGGGGGEGSGSDGEPNASTVFAAPSGALCAAKDDRGHCLQPTASAVTAEQMLAVLNDPEGPQVKFEGVGQVLGGAWRVTSGEIPEYTHYTYDLARKTMVIGRHRVEMDGEVYRFKEFDGERKYKYVNDANTGLVELTLFSEEVLTVLRSTGAGYVTGSITTGITSEVDDEVWLGEVGLLTDRADAVTGDAVRYKGVIFALAGPGTPIPLAEDNFYYNATSDGCEIDLEFNAVTGVLRADPTACAPTGVQFTLAENPAFENSEPKLKSSDRSTGVVTYYASRNLDDPIVSLPFGATKFDGAFFGRGAKRLHLSGSDANGSFYIKAERQ</sequence>
<gene>
    <name evidence="2" type="ORF">V4F39_17180</name>
</gene>
<proteinExistence type="predicted"/>
<organism evidence="2 3">
    <name type="scientific">Aquincola agrisoli</name>
    <dbReference type="NCBI Taxonomy" id="3119538"/>
    <lineage>
        <taxon>Bacteria</taxon>
        <taxon>Pseudomonadati</taxon>
        <taxon>Pseudomonadota</taxon>
        <taxon>Betaproteobacteria</taxon>
        <taxon>Burkholderiales</taxon>
        <taxon>Sphaerotilaceae</taxon>
        <taxon>Aquincola</taxon>
    </lineage>
</organism>
<dbReference type="Proteomes" id="UP001336250">
    <property type="component" value="Unassembled WGS sequence"/>
</dbReference>
<evidence type="ECO:0008006" key="4">
    <source>
        <dbReference type="Google" id="ProtNLM"/>
    </source>
</evidence>
<evidence type="ECO:0000256" key="1">
    <source>
        <dbReference type="SAM" id="SignalP"/>
    </source>
</evidence>
<keyword evidence="3" id="KW-1185">Reference proteome</keyword>
<dbReference type="EMBL" id="JAZIBG010000036">
    <property type="protein sequence ID" value="MEF7615651.1"/>
    <property type="molecule type" value="Genomic_DNA"/>
</dbReference>
<dbReference type="RefSeq" id="WP_332290956.1">
    <property type="nucleotide sequence ID" value="NZ_JAZIBG010000036.1"/>
</dbReference>
<accession>A0AAW9QE65</accession>
<feature type="signal peptide" evidence="1">
    <location>
        <begin position="1"/>
        <end position="23"/>
    </location>
</feature>
<dbReference type="AlphaFoldDB" id="A0AAW9QE65"/>
<comment type="caution">
    <text evidence="2">The sequence shown here is derived from an EMBL/GenBank/DDBJ whole genome shotgun (WGS) entry which is preliminary data.</text>
</comment>
<evidence type="ECO:0000313" key="3">
    <source>
        <dbReference type="Proteomes" id="UP001336250"/>
    </source>
</evidence>
<evidence type="ECO:0000313" key="2">
    <source>
        <dbReference type="EMBL" id="MEF7615651.1"/>
    </source>
</evidence>
<feature type="chain" id="PRO_5043398736" description="Lipoprotein" evidence="1">
    <location>
        <begin position="24"/>
        <end position="355"/>
    </location>
</feature>